<organism evidence="1 2">
    <name type="scientific">Nonomuraea zeae</name>
    <dbReference type="NCBI Taxonomy" id="1642303"/>
    <lineage>
        <taxon>Bacteria</taxon>
        <taxon>Bacillati</taxon>
        <taxon>Actinomycetota</taxon>
        <taxon>Actinomycetes</taxon>
        <taxon>Streptosporangiales</taxon>
        <taxon>Streptosporangiaceae</taxon>
        <taxon>Nonomuraea</taxon>
    </lineage>
</organism>
<dbReference type="SUPFAM" id="SSF55718">
    <property type="entry name" value="SCP-like"/>
    <property type="match status" value="1"/>
</dbReference>
<protein>
    <submittedName>
        <fullName evidence="1">Uncharacterized protein</fullName>
    </submittedName>
</protein>
<dbReference type="Proteomes" id="UP000306628">
    <property type="component" value="Unassembled WGS sequence"/>
</dbReference>
<keyword evidence="2" id="KW-1185">Reference proteome</keyword>
<dbReference type="Gene3D" id="3.30.1050.10">
    <property type="entry name" value="SCP2 sterol-binding domain"/>
    <property type="match status" value="1"/>
</dbReference>
<dbReference type="RefSeq" id="WP_138698662.1">
    <property type="nucleotide sequence ID" value="NZ_VCKX01000489.1"/>
</dbReference>
<sequence length="99" mass="10974">MRFFTQEWAEAARSAVDAGPPQEGKLPAYWQWIDRARAGYTASWALGVRETGSYLILTWKDGKCAEAEIADGPVEADYVLAAGEATWEKLREGCLLYTA</sequence>
<dbReference type="EMBL" id="VCKX01000489">
    <property type="protein sequence ID" value="TMR11151.1"/>
    <property type="molecule type" value="Genomic_DNA"/>
</dbReference>
<name>A0A5S4F527_9ACTN</name>
<gene>
    <name evidence="1" type="ORF">ETD85_59700</name>
</gene>
<proteinExistence type="predicted"/>
<comment type="caution">
    <text evidence="1">The sequence shown here is derived from an EMBL/GenBank/DDBJ whole genome shotgun (WGS) entry which is preliminary data.</text>
</comment>
<dbReference type="OrthoDB" id="4624400at2"/>
<feature type="non-terminal residue" evidence="1">
    <location>
        <position position="99"/>
    </location>
</feature>
<dbReference type="InterPro" id="IPR036527">
    <property type="entry name" value="SCP2_sterol-bd_dom_sf"/>
</dbReference>
<reference evidence="1 2" key="1">
    <citation type="submission" date="2019-05" db="EMBL/GenBank/DDBJ databases">
        <title>Draft genome sequence of Nonomuraea zeae DSM 100528.</title>
        <authorList>
            <person name="Saricaoglu S."/>
            <person name="Isik K."/>
        </authorList>
    </citation>
    <scope>NUCLEOTIDE SEQUENCE [LARGE SCALE GENOMIC DNA]</scope>
    <source>
        <strain evidence="1 2">DSM 100528</strain>
    </source>
</reference>
<accession>A0A5S4F527</accession>
<dbReference type="AlphaFoldDB" id="A0A5S4F527"/>
<evidence type="ECO:0000313" key="2">
    <source>
        <dbReference type="Proteomes" id="UP000306628"/>
    </source>
</evidence>
<evidence type="ECO:0000313" key="1">
    <source>
        <dbReference type="EMBL" id="TMR11151.1"/>
    </source>
</evidence>